<dbReference type="Proteomes" id="UP000053641">
    <property type="component" value="Unassembled WGS sequence"/>
</dbReference>
<gene>
    <name evidence="2" type="ORF">N309_00025</name>
</gene>
<dbReference type="AlphaFoldDB" id="A0A099ZXP3"/>
<evidence type="ECO:0000313" key="2">
    <source>
        <dbReference type="EMBL" id="KGL85600.1"/>
    </source>
</evidence>
<evidence type="ECO:0000313" key="3">
    <source>
        <dbReference type="Proteomes" id="UP000053641"/>
    </source>
</evidence>
<dbReference type="PROSITE" id="PS50024">
    <property type="entry name" value="SEA"/>
    <property type="match status" value="1"/>
</dbReference>
<protein>
    <submittedName>
        <fullName evidence="2">Basement membrane-specific heparan sulfate proteoglycan core protein</fullName>
    </submittedName>
</protein>
<feature type="non-terminal residue" evidence="2">
    <location>
        <position position="57"/>
    </location>
</feature>
<evidence type="ECO:0000259" key="1">
    <source>
        <dbReference type="PROSITE" id="PS50024"/>
    </source>
</evidence>
<dbReference type="STRING" id="94827.A0A099ZXP3"/>
<feature type="domain" description="SEA" evidence="1">
    <location>
        <begin position="1"/>
        <end position="57"/>
    </location>
</feature>
<reference evidence="2 3" key="1">
    <citation type="submission" date="2014-06" db="EMBL/GenBank/DDBJ databases">
        <title>Genome evolution of avian class.</title>
        <authorList>
            <person name="Zhang G."/>
            <person name="Li C."/>
        </authorList>
    </citation>
    <scope>NUCLEOTIDE SEQUENCE [LARGE SCALE GENOMIC DNA]</scope>
    <source>
        <strain evidence="2">BGI_N309</strain>
    </source>
</reference>
<dbReference type="InterPro" id="IPR000082">
    <property type="entry name" value="SEA_dom"/>
</dbReference>
<organism evidence="2 3">
    <name type="scientific">Tinamus guttatus</name>
    <name type="common">White-throated tinamou</name>
    <dbReference type="NCBI Taxonomy" id="94827"/>
    <lineage>
        <taxon>Eukaryota</taxon>
        <taxon>Metazoa</taxon>
        <taxon>Chordata</taxon>
        <taxon>Craniata</taxon>
        <taxon>Vertebrata</taxon>
        <taxon>Euteleostomi</taxon>
        <taxon>Archelosauria</taxon>
        <taxon>Archosauria</taxon>
        <taxon>Dinosauria</taxon>
        <taxon>Saurischia</taxon>
        <taxon>Theropoda</taxon>
        <taxon>Coelurosauria</taxon>
        <taxon>Aves</taxon>
        <taxon>Palaeognathae</taxon>
        <taxon>Tinamiformes</taxon>
        <taxon>Tinamidae</taxon>
        <taxon>Tinamus</taxon>
    </lineage>
</organism>
<feature type="non-terminal residue" evidence="2">
    <location>
        <position position="1"/>
    </location>
</feature>
<accession>A0A099ZXP3</accession>
<dbReference type="EMBL" id="KL919312">
    <property type="protein sequence ID" value="KGL85600.1"/>
    <property type="molecule type" value="Genomic_DNA"/>
</dbReference>
<proteinExistence type="predicted"/>
<keyword evidence="3" id="KW-1185">Reference proteome</keyword>
<sequence>VYFRALVNFTHSIDYSARLEDAASEEFREVAEAVVDTLESEYYKIPGEQVVSVVFIK</sequence>
<name>A0A099ZXP3_TINGU</name>